<organism evidence="5 6">
    <name type="scientific">Podospora bellae-mahoneyi</name>
    <dbReference type="NCBI Taxonomy" id="2093777"/>
    <lineage>
        <taxon>Eukaryota</taxon>
        <taxon>Fungi</taxon>
        <taxon>Dikarya</taxon>
        <taxon>Ascomycota</taxon>
        <taxon>Pezizomycotina</taxon>
        <taxon>Sordariomycetes</taxon>
        <taxon>Sordariomycetidae</taxon>
        <taxon>Sordariales</taxon>
        <taxon>Podosporaceae</taxon>
        <taxon>Podospora</taxon>
    </lineage>
</organism>
<feature type="region of interest" description="Disordered" evidence="4">
    <location>
        <begin position="660"/>
        <end position="679"/>
    </location>
</feature>
<dbReference type="InterPro" id="IPR036322">
    <property type="entry name" value="WD40_repeat_dom_sf"/>
</dbReference>
<dbReference type="GeneID" id="87894514"/>
<feature type="region of interest" description="Disordered" evidence="4">
    <location>
        <begin position="1"/>
        <end position="27"/>
    </location>
</feature>
<feature type="compositionally biased region" description="Acidic residues" evidence="4">
    <location>
        <begin position="84"/>
        <end position="114"/>
    </location>
</feature>
<reference evidence="5 6" key="1">
    <citation type="journal article" date="2023" name="bioRxiv">
        <title>High-quality genome assemblies of four members of thePodospora anserinaspecies complex.</title>
        <authorList>
            <person name="Ament-Velasquez S.L."/>
            <person name="Vogan A.A."/>
            <person name="Wallerman O."/>
            <person name="Hartmann F."/>
            <person name="Gautier V."/>
            <person name="Silar P."/>
            <person name="Giraud T."/>
            <person name="Johannesson H."/>
        </authorList>
    </citation>
    <scope>NUCLEOTIDE SEQUENCE [LARGE SCALE GENOMIC DNA]</scope>
    <source>
        <strain evidence="5 6">CBS 112042</strain>
    </source>
</reference>
<feature type="repeat" description="WD" evidence="3">
    <location>
        <begin position="442"/>
        <end position="483"/>
    </location>
</feature>
<dbReference type="InterPro" id="IPR020472">
    <property type="entry name" value="WD40_PAC1"/>
</dbReference>
<dbReference type="PROSITE" id="PS50082">
    <property type="entry name" value="WD_REPEATS_2"/>
    <property type="match status" value="2"/>
</dbReference>
<dbReference type="PANTHER" id="PTHR19847:SF7">
    <property type="entry name" value="DDB1- AND CUL4-ASSOCIATED FACTOR 11"/>
    <property type="match status" value="1"/>
</dbReference>
<dbReference type="PROSITE" id="PS00678">
    <property type="entry name" value="WD_REPEATS_1"/>
    <property type="match status" value="1"/>
</dbReference>
<feature type="compositionally biased region" description="Polar residues" evidence="4">
    <location>
        <begin position="623"/>
        <end position="632"/>
    </location>
</feature>
<dbReference type="PROSITE" id="PS50294">
    <property type="entry name" value="WD_REPEATS_REGION"/>
    <property type="match status" value="2"/>
</dbReference>
<dbReference type="SMART" id="SM00320">
    <property type="entry name" value="WD40"/>
    <property type="match status" value="6"/>
</dbReference>
<dbReference type="SUPFAM" id="SSF50978">
    <property type="entry name" value="WD40 repeat-like"/>
    <property type="match status" value="1"/>
</dbReference>
<evidence type="ECO:0000256" key="2">
    <source>
        <dbReference type="ARBA" id="ARBA00022737"/>
    </source>
</evidence>
<keyword evidence="1 3" id="KW-0853">WD repeat</keyword>
<evidence type="ECO:0000256" key="3">
    <source>
        <dbReference type="PROSITE-ProRule" id="PRU00221"/>
    </source>
</evidence>
<dbReference type="Proteomes" id="UP001322138">
    <property type="component" value="Unassembled WGS sequence"/>
</dbReference>
<dbReference type="PRINTS" id="PR00320">
    <property type="entry name" value="GPROTEINBRPT"/>
</dbReference>
<dbReference type="RefSeq" id="XP_062738257.1">
    <property type="nucleotide sequence ID" value="XM_062875032.1"/>
</dbReference>
<keyword evidence="6" id="KW-1185">Reference proteome</keyword>
<dbReference type="InterPro" id="IPR019775">
    <property type="entry name" value="WD40_repeat_CS"/>
</dbReference>
<dbReference type="PANTHER" id="PTHR19847">
    <property type="entry name" value="DDB1- AND CUL4-ASSOCIATED FACTOR 11"/>
    <property type="match status" value="1"/>
</dbReference>
<evidence type="ECO:0000313" key="5">
    <source>
        <dbReference type="EMBL" id="KAK4649282.1"/>
    </source>
</evidence>
<dbReference type="EMBL" id="JAFFGZ010000001">
    <property type="protein sequence ID" value="KAK4649282.1"/>
    <property type="molecule type" value="Genomic_DNA"/>
</dbReference>
<feature type="repeat" description="WD" evidence="3">
    <location>
        <begin position="395"/>
        <end position="432"/>
    </location>
</feature>
<protein>
    <recommendedName>
        <fullName evidence="7">LEC14B protein</fullName>
    </recommendedName>
</protein>
<comment type="caution">
    <text evidence="5">The sequence shown here is derived from an EMBL/GenBank/DDBJ whole genome shotgun (WGS) entry which is preliminary data.</text>
</comment>
<accession>A0ABR0G0Q9</accession>
<name>A0ABR0G0Q9_9PEZI</name>
<dbReference type="InterPro" id="IPR001680">
    <property type="entry name" value="WD40_rpt"/>
</dbReference>
<evidence type="ECO:0008006" key="7">
    <source>
        <dbReference type="Google" id="ProtNLM"/>
    </source>
</evidence>
<sequence length="679" mass="77224">MSSDNYRGDPNDGGPLDSDDWTSYVPYSMHEATRERVEDGEEHDQEYYDEILREEMAEHERLHASGDAEGLELEVVLEQVPVGNEDDEDDEDEEDEEEEEEEEDEEYEEEDDDNQATAEEREGGQLLRRIVRLVGNGASGAVGLSQRQILALLRGHDLTDLIFDDAEVDEMMYQRRTNRQDPDRFPKVPSEEGRKLMESGAFGSFDIRDRRYKDISRRILDRELGLGGKAEQLRNRGMMLQQMIPVSKPEMIIHYDDPVCCGQFSDDGNFFYTCNKDFKVRLYDTSNVYDWKYYKTFDYPFGQWTMTDADLSPDNRWLAFTSLQPEVAIAPTDPKDTGDSYTLNFAGGHSQPGYGGSFAIFSVRFSGDGRQLVAGTNTDSVVVYDIETRTTLHHVHGHNDDVNAVCFADKNSPHILYSGSDDCTIKVWDTRSIGDGRPAGAFVGHTEGLTYIDSKQDGRYILSNGKDQSMKLWDLRKAMSTSTFLSTNPTAITQSPDYQFDYRWQEYDDSRWYQHPHDNSVVTFRGHKVQRTLIRCHFSPPNSTDSRYVYSGSADGHVYIWNMDATLAKTIDVQKATEPATGSNARLRTRRYRLHSFENDWSTIVRDVGWHPNAPVLVASSWNGSANDTGTASVHGYNEADDDDGEESEDEGMAMGRVVDEKLNAPRVATGGWRQRYDM</sequence>
<dbReference type="InterPro" id="IPR051859">
    <property type="entry name" value="DCAF"/>
</dbReference>
<gene>
    <name evidence="5" type="ORF">QC761_117500</name>
</gene>
<evidence type="ECO:0000256" key="1">
    <source>
        <dbReference type="ARBA" id="ARBA00022574"/>
    </source>
</evidence>
<feature type="region of interest" description="Disordered" evidence="4">
    <location>
        <begin position="623"/>
        <end position="651"/>
    </location>
</feature>
<feature type="compositionally biased region" description="Acidic residues" evidence="4">
    <location>
        <begin position="639"/>
        <end position="651"/>
    </location>
</feature>
<evidence type="ECO:0000256" key="4">
    <source>
        <dbReference type="SAM" id="MobiDB-lite"/>
    </source>
</evidence>
<dbReference type="Gene3D" id="2.130.10.10">
    <property type="entry name" value="YVTN repeat-like/Quinoprotein amine dehydrogenase"/>
    <property type="match status" value="2"/>
</dbReference>
<proteinExistence type="predicted"/>
<evidence type="ECO:0000313" key="6">
    <source>
        <dbReference type="Proteomes" id="UP001322138"/>
    </source>
</evidence>
<feature type="region of interest" description="Disordered" evidence="4">
    <location>
        <begin position="58"/>
        <end position="123"/>
    </location>
</feature>
<dbReference type="InterPro" id="IPR015943">
    <property type="entry name" value="WD40/YVTN_repeat-like_dom_sf"/>
</dbReference>
<dbReference type="Pfam" id="PF00400">
    <property type="entry name" value="WD40"/>
    <property type="match status" value="4"/>
</dbReference>
<feature type="compositionally biased region" description="Basic and acidic residues" evidence="4">
    <location>
        <begin position="1"/>
        <end position="10"/>
    </location>
</feature>
<keyword evidence="2" id="KW-0677">Repeat</keyword>